<proteinExistence type="predicted"/>
<keyword evidence="2" id="KW-1185">Reference proteome</keyword>
<dbReference type="EMBL" id="CM037151">
    <property type="protein sequence ID" value="KAH7843391.1"/>
    <property type="molecule type" value="Genomic_DNA"/>
</dbReference>
<gene>
    <name evidence="1" type="ORF">Vadar_016011</name>
</gene>
<sequence length="463" mass="52218">MCTPQGIIEHLGCMVFNGALKEATKAGKYVCHYRRNLETLQTEMTFLEDRRTIIERKVKEAKDCGEVINEDVLHWQRDTDTMKDNVQELVGQSTGEARIHCFACSCPNVKWRYRLSIRAEEKIDKVKKLVQDSHFDEISHRRPPPRELEFPSNENYVNMDSRKPIFNNIVDALKDSDVNMIGVYGPGGVGKTTLVIEVGNKMGHDGYFKQVSLATIPKGLKVEAIQSQLAEGLNFAFDPNEGSRAVQLWNKLADGERYLIILDDIWEKVDFKAIGIPIADENKSCKVLLTSRDEDLLLIKMKVHCFKMVELPEKEAWDLFQKKVGNSFGSYTELDSVAHDVCKRCEGLPVAINAIGAALEGKSDFAWKDALVKLEKYELMNIEGVDSNVWASLKLSYDLLQSSNAKSIFLLCCLFREDAEIPIGELTRHCLARRLVSQNPRTLEEVGNSVRSVVGTLKSASLL</sequence>
<reference evidence="1 2" key="1">
    <citation type="journal article" date="2021" name="Hortic Res">
        <title>High-quality reference genome and annotation aids understanding of berry development for evergreen blueberry (Vaccinium darrowii).</title>
        <authorList>
            <person name="Yu J."/>
            <person name="Hulse-Kemp A.M."/>
            <person name="Babiker E."/>
            <person name="Staton M."/>
        </authorList>
    </citation>
    <scope>NUCLEOTIDE SEQUENCE [LARGE SCALE GENOMIC DNA]</scope>
    <source>
        <strain evidence="2">cv. NJ 8807/NJ 8810</strain>
        <tissue evidence="1">Young leaf</tissue>
    </source>
</reference>
<evidence type="ECO:0000313" key="1">
    <source>
        <dbReference type="EMBL" id="KAH7843391.1"/>
    </source>
</evidence>
<protein>
    <submittedName>
        <fullName evidence="1">Uncharacterized protein</fullName>
    </submittedName>
</protein>
<dbReference type="Proteomes" id="UP000828048">
    <property type="component" value="Chromosome 1"/>
</dbReference>
<name>A0ACB7XR12_9ERIC</name>
<accession>A0ACB7XR12</accession>
<evidence type="ECO:0000313" key="2">
    <source>
        <dbReference type="Proteomes" id="UP000828048"/>
    </source>
</evidence>
<comment type="caution">
    <text evidence="1">The sequence shown here is derived from an EMBL/GenBank/DDBJ whole genome shotgun (WGS) entry which is preliminary data.</text>
</comment>
<organism evidence="1 2">
    <name type="scientific">Vaccinium darrowii</name>
    <dbReference type="NCBI Taxonomy" id="229202"/>
    <lineage>
        <taxon>Eukaryota</taxon>
        <taxon>Viridiplantae</taxon>
        <taxon>Streptophyta</taxon>
        <taxon>Embryophyta</taxon>
        <taxon>Tracheophyta</taxon>
        <taxon>Spermatophyta</taxon>
        <taxon>Magnoliopsida</taxon>
        <taxon>eudicotyledons</taxon>
        <taxon>Gunneridae</taxon>
        <taxon>Pentapetalae</taxon>
        <taxon>asterids</taxon>
        <taxon>Ericales</taxon>
        <taxon>Ericaceae</taxon>
        <taxon>Vaccinioideae</taxon>
        <taxon>Vaccinieae</taxon>
        <taxon>Vaccinium</taxon>
    </lineage>
</organism>